<dbReference type="Proteomes" id="UP000243205">
    <property type="component" value="Unassembled WGS sequence"/>
</dbReference>
<protein>
    <submittedName>
        <fullName evidence="5">MinD superfamily P-loop ATPase, contains an inserted ferredoxin domain</fullName>
    </submittedName>
</protein>
<feature type="domain" description="4Fe-4S ferredoxin-type" evidence="4">
    <location>
        <begin position="59"/>
        <end position="89"/>
    </location>
</feature>
<evidence type="ECO:0000313" key="5">
    <source>
        <dbReference type="EMBL" id="SDD80587.1"/>
    </source>
</evidence>
<dbReference type="Gene3D" id="3.40.50.300">
    <property type="entry name" value="P-loop containing nucleotide triphosphate hydrolases"/>
    <property type="match status" value="2"/>
</dbReference>
<gene>
    <name evidence="5" type="ORF">SAMN05661003_101359</name>
</gene>
<dbReference type="Pfam" id="PF01656">
    <property type="entry name" value="CbiA"/>
    <property type="match status" value="1"/>
</dbReference>
<dbReference type="SUPFAM" id="SSF52540">
    <property type="entry name" value="P-loop containing nucleoside triphosphate hydrolases"/>
    <property type="match status" value="1"/>
</dbReference>
<dbReference type="CDD" id="cd03110">
    <property type="entry name" value="SIMIBI_bact_arch"/>
    <property type="match status" value="1"/>
</dbReference>
<evidence type="ECO:0000313" key="6">
    <source>
        <dbReference type="Proteomes" id="UP000243205"/>
    </source>
</evidence>
<dbReference type="Pfam" id="PF00037">
    <property type="entry name" value="Fer4"/>
    <property type="match status" value="1"/>
</dbReference>
<dbReference type="EMBL" id="FNAQ01000001">
    <property type="protein sequence ID" value="SDD80587.1"/>
    <property type="molecule type" value="Genomic_DNA"/>
</dbReference>
<dbReference type="STRING" id="57664.SAMN05661003_101359"/>
<dbReference type="RefSeq" id="WP_092075629.1">
    <property type="nucleotide sequence ID" value="NZ_FNAQ01000001.1"/>
</dbReference>
<dbReference type="InterPro" id="IPR002586">
    <property type="entry name" value="CobQ/CobB/MinD/ParA_Nub-bd_dom"/>
</dbReference>
<evidence type="ECO:0000256" key="1">
    <source>
        <dbReference type="ARBA" id="ARBA00022723"/>
    </source>
</evidence>
<sequence>MKELVIISGKGGTGKTSLTAALCHLAKDVVCADCDVDAADLHLLLQPQIQQAQDFYSGNEAQIRPQDCRHCDLCAQYCAFEAVVRPSTDQPNYRIDPLACEGCGVCVHFCPVQAIDFPERLCGQWFQSSTAYGPLIHARLGIGAENSGKLVSLVRRQARALATERGSAYLLIDGPPGIGCPVIASISGADAVLIITEPTLSGRHDFLRVAELCRHFRLPALLCINKWDINPQQSQLLQQEAERLNVPLLGRLPYDPQLTQAQLQGRPVTCLEPSAASAAIGKLWRNLRLKLDTPNPQTGVPA</sequence>
<dbReference type="GO" id="GO:0046872">
    <property type="term" value="F:metal ion binding"/>
    <property type="evidence" value="ECO:0007669"/>
    <property type="project" value="UniProtKB-KW"/>
</dbReference>
<keyword evidence="2" id="KW-0408">Iron</keyword>
<evidence type="ECO:0000259" key="4">
    <source>
        <dbReference type="PROSITE" id="PS51379"/>
    </source>
</evidence>
<keyword evidence="1" id="KW-0479">Metal-binding</keyword>
<keyword evidence="6" id="KW-1185">Reference proteome</keyword>
<reference evidence="6" key="1">
    <citation type="submission" date="2016-10" db="EMBL/GenBank/DDBJ databases">
        <authorList>
            <person name="Varghese N."/>
            <person name="Submissions S."/>
        </authorList>
    </citation>
    <scope>NUCLEOTIDE SEQUENCE [LARGE SCALE GENOMIC DNA]</scope>
    <source>
        <strain evidence="6">DSM 8987</strain>
    </source>
</reference>
<accession>A0A1G6XT70</accession>
<dbReference type="PANTHER" id="PTHR43534">
    <property type="entry name" value="MIND SUPERFAMILY P-LOOP ATPASE CONTAINING AN INSERTED FERREDOXIN DOMAIN"/>
    <property type="match status" value="1"/>
</dbReference>
<evidence type="ECO:0000256" key="2">
    <source>
        <dbReference type="ARBA" id="ARBA00023004"/>
    </source>
</evidence>
<name>A0A1G6XT70_9BACT</name>
<dbReference type="Gene3D" id="3.30.70.20">
    <property type="match status" value="1"/>
</dbReference>
<dbReference type="PROSITE" id="PS00198">
    <property type="entry name" value="4FE4S_FER_1"/>
    <property type="match status" value="1"/>
</dbReference>
<dbReference type="GO" id="GO:0051536">
    <property type="term" value="F:iron-sulfur cluster binding"/>
    <property type="evidence" value="ECO:0007669"/>
    <property type="project" value="UniProtKB-KW"/>
</dbReference>
<dbReference type="InterPro" id="IPR027417">
    <property type="entry name" value="P-loop_NTPase"/>
</dbReference>
<keyword evidence="3" id="KW-0411">Iron-sulfur</keyword>
<dbReference type="InterPro" id="IPR017900">
    <property type="entry name" value="4Fe4S_Fe_S_CS"/>
</dbReference>
<dbReference type="InterPro" id="IPR017896">
    <property type="entry name" value="4Fe4S_Fe-S-bd"/>
</dbReference>
<dbReference type="PROSITE" id="PS51379">
    <property type="entry name" value="4FE4S_FER_2"/>
    <property type="match status" value="2"/>
</dbReference>
<organism evidence="5 6">
    <name type="scientific">Desulfuromonas thiophila</name>
    <dbReference type="NCBI Taxonomy" id="57664"/>
    <lineage>
        <taxon>Bacteria</taxon>
        <taxon>Pseudomonadati</taxon>
        <taxon>Thermodesulfobacteriota</taxon>
        <taxon>Desulfuromonadia</taxon>
        <taxon>Desulfuromonadales</taxon>
        <taxon>Desulfuromonadaceae</taxon>
        <taxon>Desulfuromonas</taxon>
    </lineage>
</organism>
<evidence type="ECO:0000256" key="3">
    <source>
        <dbReference type="ARBA" id="ARBA00023014"/>
    </source>
</evidence>
<proteinExistence type="predicted"/>
<dbReference type="AlphaFoldDB" id="A0A1G6XT70"/>
<feature type="domain" description="4Fe-4S ferredoxin-type" evidence="4">
    <location>
        <begin position="91"/>
        <end position="120"/>
    </location>
</feature>
<dbReference type="PANTHER" id="PTHR43534:SF1">
    <property type="entry name" value="4FE-4S CLUSTER CONTAINING PARA FAMILY ATPASE PROTEIN"/>
    <property type="match status" value="1"/>
</dbReference>
<dbReference type="OrthoDB" id="9778602at2"/>